<keyword evidence="3 9" id="KW-0813">Transport</keyword>
<dbReference type="EMBL" id="JAZGSY010000053">
    <property type="protein sequence ID" value="KAL1842136.1"/>
    <property type="molecule type" value="Genomic_DNA"/>
</dbReference>
<organism evidence="10 11">
    <name type="scientific">Humicola insolens</name>
    <name type="common">Soft-rot fungus</name>
    <dbReference type="NCBI Taxonomy" id="85995"/>
    <lineage>
        <taxon>Eukaryota</taxon>
        <taxon>Fungi</taxon>
        <taxon>Dikarya</taxon>
        <taxon>Ascomycota</taxon>
        <taxon>Pezizomycotina</taxon>
        <taxon>Sordariomycetes</taxon>
        <taxon>Sordariomycetidae</taxon>
        <taxon>Sordariales</taxon>
        <taxon>Chaetomiaceae</taxon>
        <taxon>Mycothermus</taxon>
    </lineage>
</organism>
<comment type="similarity">
    <text evidence="2 9">Belongs to the mitochondrial pyruvate carrier (MPC) (TC 2.A.105) family.</text>
</comment>
<name>A0ABR3VK58_HUMIN</name>
<comment type="subcellular location">
    <subcellularLocation>
        <location evidence="1 9">Mitochondrion inner membrane</location>
        <topology evidence="1 9">Multi-pass membrane protein</topology>
    </subcellularLocation>
</comment>
<evidence type="ECO:0000256" key="3">
    <source>
        <dbReference type="ARBA" id="ARBA00022448"/>
    </source>
</evidence>
<evidence type="ECO:0000313" key="11">
    <source>
        <dbReference type="Proteomes" id="UP001583172"/>
    </source>
</evidence>
<evidence type="ECO:0000256" key="6">
    <source>
        <dbReference type="ARBA" id="ARBA00022989"/>
    </source>
</evidence>
<gene>
    <name evidence="10" type="ORF">VTJ49DRAFT_6015</name>
</gene>
<evidence type="ECO:0000256" key="8">
    <source>
        <dbReference type="ARBA" id="ARBA00023136"/>
    </source>
</evidence>
<sequence>MALAAVKAINARIRSNQALDYFCSIHFWGRASNFTIPLAAIADTRKSPELISPTMTGALIIYSFTSMKYSISIVPKGYLFLAFHPINACAQLTQGYRYLDYYYWGGKESGKYAEAAAAGKAAVEAAKAAEK</sequence>
<evidence type="ECO:0000256" key="1">
    <source>
        <dbReference type="ARBA" id="ARBA00004448"/>
    </source>
</evidence>
<dbReference type="PANTHER" id="PTHR14154">
    <property type="entry name" value="UPF0041 BRAIN PROTEIN 44-RELATED"/>
    <property type="match status" value="1"/>
</dbReference>
<keyword evidence="11" id="KW-1185">Reference proteome</keyword>
<evidence type="ECO:0000256" key="7">
    <source>
        <dbReference type="ARBA" id="ARBA00023128"/>
    </source>
</evidence>
<evidence type="ECO:0000313" key="10">
    <source>
        <dbReference type="EMBL" id="KAL1842136.1"/>
    </source>
</evidence>
<dbReference type="Pfam" id="PF03650">
    <property type="entry name" value="MPC"/>
    <property type="match status" value="1"/>
</dbReference>
<keyword evidence="6" id="KW-1133">Transmembrane helix</keyword>
<comment type="caution">
    <text evidence="10">The sequence shown here is derived from an EMBL/GenBank/DDBJ whole genome shotgun (WGS) entry which is preliminary data.</text>
</comment>
<keyword evidence="7 9" id="KW-0496">Mitochondrion</keyword>
<evidence type="ECO:0000256" key="5">
    <source>
        <dbReference type="ARBA" id="ARBA00022792"/>
    </source>
</evidence>
<proteinExistence type="inferred from homology"/>
<keyword evidence="4" id="KW-0812">Transmembrane</keyword>
<keyword evidence="8" id="KW-0472">Membrane</keyword>
<accession>A0ABR3VK58</accession>
<comment type="function">
    <text evidence="9">Mediates the uptake of pyruvate into mitochondria.</text>
</comment>
<evidence type="ECO:0000256" key="9">
    <source>
        <dbReference type="RuleBase" id="RU363100"/>
    </source>
</evidence>
<keyword evidence="5 9" id="KW-0999">Mitochondrion inner membrane</keyword>
<protein>
    <recommendedName>
        <fullName evidence="9">Mitochondrial pyruvate carrier</fullName>
    </recommendedName>
</protein>
<evidence type="ECO:0000256" key="4">
    <source>
        <dbReference type="ARBA" id="ARBA00022692"/>
    </source>
</evidence>
<reference evidence="10 11" key="1">
    <citation type="journal article" date="2024" name="Commun. Biol.">
        <title>Comparative genomic analysis of thermophilic fungi reveals convergent evolutionary adaptations and gene losses.</title>
        <authorList>
            <person name="Steindorff A.S."/>
            <person name="Aguilar-Pontes M.V."/>
            <person name="Robinson A.J."/>
            <person name="Andreopoulos B."/>
            <person name="LaButti K."/>
            <person name="Kuo A."/>
            <person name="Mondo S."/>
            <person name="Riley R."/>
            <person name="Otillar R."/>
            <person name="Haridas S."/>
            <person name="Lipzen A."/>
            <person name="Grimwood J."/>
            <person name="Schmutz J."/>
            <person name="Clum A."/>
            <person name="Reid I.D."/>
            <person name="Moisan M.C."/>
            <person name="Butler G."/>
            <person name="Nguyen T.T.M."/>
            <person name="Dewar K."/>
            <person name="Conant G."/>
            <person name="Drula E."/>
            <person name="Henrissat B."/>
            <person name="Hansel C."/>
            <person name="Singer S."/>
            <person name="Hutchinson M.I."/>
            <person name="de Vries R.P."/>
            <person name="Natvig D.O."/>
            <person name="Powell A.J."/>
            <person name="Tsang A."/>
            <person name="Grigoriev I.V."/>
        </authorList>
    </citation>
    <scope>NUCLEOTIDE SEQUENCE [LARGE SCALE GENOMIC DNA]</scope>
    <source>
        <strain evidence="10 11">CBS 620.91</strain>
    </source>
</reference>
<dbReference type="InterPro" id="IPR005336">
    <property type="entry name" value="MPC"/>
</dbReference>
<dbReference type="Proteomes" id="UP001583172">
    <property type="component" value="Unassembled WGS sequence"/>
</dbReference>
<evidence type="ECO:0000256" key="2">
    <source>
        <dbReference type="ARBA" id="ARBA00006416"/>
    </source>
</evidence>